<dbReference type="Pfam" id="PF09332">
    <property type="entry name" value="Mcm10"/>
    <property type="match status" value="1"/>
</dbReference>
<dbReference type="InterPro" id="IPR055065">
    <property type="entry name" value="OB_MCM10"/>
</dbReference>
<comment type="similarity">
    <text evidence="2">Belongs to the MCM10 family.</text>
</comment>
<dbReference type="InterPro" id="IPR015408">
    <property type="entry name" value="Znf_Mcm10/DnaG"/>
</dbReference>
<dbReference type="SMART" id="SM01280">
    <property type="entry name" value="Mcm10"/>
    <property type="match status" value="1"/>
</dbReference>
<proteinExistence type="inferred from homology"/>
<reference evidence="12" key="1">
    <citation type="submission" date="2025-08" db="UniProtKB">
        <authorList>
            <consortium name="RefSeq"/>
        </authorList>
    </citation>
    <scope>IDENTIFICATION</scope>
    <source>
        <tissue evidence="12">Whole body</tissue>
    </source>
</reference>
<keyword evidence="6" id="KW-0863">Zinc-finger</keyword>
<feature type="region of interest" description="Disordered" evidence="9">
    <location>
        <begin position="530"/>
        <end position="552"/>
    </location>
</feature>
<keyword evidence="4" id="KW-0235">DNA replication</keyword>
<comment type="subcellular location">
    <subcellularLocation>
        <location evidence="1">Nucleus</location>
    </subcellularLocation>
</comment>
<dbReference type="InterPro" id="IPR040184">
    <property type="entry name" value="Mcm10"/>
</dbReference>
<dbReference type="InterPro" id="IPR015411">
    <property type="entry name" value="Rep_factor_Mcm10_C"/>
</dbReference>
<evidence type="ECO:0000256" key="9">
    <source>
        <dbReference type="SAM" id="MobiDB-lite"/>
    </source>
</evidence>
<accession>A0ABM1IWP6</accession>
<keyword evidence="8" id="KW-0539">Nucleus</keyword>
<dbReference type="PANTHER" id="PTHR13454:SF11">
    <property type="entry name" value="PROTEIN MCM10 HOMOLOG"/>
    <property type="match status" value="1"/>
</dbReference>
<gene>
    <name evidence="12" type="primary">LOC107070709</name>
</gene>
<dbReference type="Gene3D" id="2.40.50.140">
    <property type="entry name" value="Nucleic acid-binding proteins"/>
    <property type="match status" value="1"/>
</dbReference>
<keyword evidence="7" id="KW-0862">Zinc</keyword>
<evidence type="ECO:0000313" key="11">
    <source>
        <dbReference type="Proteomes" id="UP000694924"/>
    </source>
</evidence>
<keyword evidence="5" id="KW-0479">Metal-binding</keyword>
<feature type="region of interest" description="Disordered" evidence="9">
    <location>
        <begin position="1"/>
        <end position="29"/>
    </location>
</feature>
<evidence type="ECO:0000256" key="5">
    <source>
        <dbReference type="ARBA" id="ARBA00022723"/>
    </source>
</evidence>
<feature type="compositionally biased region" description="Polar residues" evidence="9">
    <location>
        <begin position="443"/>
        <end position="453"/>
    </location>
</feature>
<protein>
    <recommendedName>
        <fullName evidence="3">Protein MCM10 homolog</fullName>
    </recommendedName>
</protein>
<dbReference type="RefSeq" id="XP_015184633.1">
    <property type="nucleotide sequence ID" value="XM_015329147.1"/>
</dbReference>
<evidence type="ECO:0000256" key="1">
    <source>
        <dbReference type="ARBA" id="ARBA00004123"/>
    </source>
</evidence>
<dbReference type="InterPro" id="IPR056791">
    <property type="entry name" value="Znf_Mcm10_C"/>
</dbReference>
<dbReference type="Pfam" id="PF22379">
    <property type="entry name" value="OB_MCM10"/>
    <property type="match status" value="1"/>
</dbReference>
<dbReference type="GeneID" id="107070709"/>
<dbReference type="InterPro" id="IPR012340">
    <property type="entry name" value="NA-bd_OB-fold"/>
</dbReference>
<dbReference type="Pfam" id="PF24863">
    <property type="entry name" value="zf-CCCH_Mcm10"/>
    <property type="match status" value="1"/>
</dbReference>
<dbReference type="Proteomes" id="UP000694924">
    <property type="component" value="Unplaced"/>
</dbReference>
<evidence type="ECO:0000256" key="6">
    <source>
        <dbReference type="ARBA" id="ARBA00022771"/>
    </source>
</evidence>
<name>A0ABM1IWP6_POLDO</name>
<dbReference type="Pfam" id="PF09329">
    <property type="entry name" value="zf-primase"/>
    <property type="match status" value="1"/>
</dbReference>
<feature type="region of interest" description="Disordered" evidence="9">
    <location>
        <begin position="437"/>
        <end position="465"/>
    </location>
</feature>
<dbReference type="PANTHER" id="PTHR13454">
    <property type="entry name" value="PROTEIN MCM10 HOMOLOG"/>
    <property type="match status" value="1"/>
</dbReference>
<evidence type="ECO:0000313" key="12">
    <source>
        <dbReference type="RefSeq" id="XP_015184633.1"/>
    </source>
</evidence>
<evidence type="ECO:0000256" key="2">
    <source>
        <dbReference type="ARBA" id="ARBA00009679"/>
    </source>
</evidence>
<evidence type="ECO:0000256" key="8">
    <source>
        <dbReference type="ARBA" id="ARBA00023242"/>
    </source>
</evidence>
<keyword evidence="11" id="KW-1185">Reference proteome</keyword>
<organism evidence="11 12">
    <name type="scientific">Polistes dominula</name>
    <name type="common">European paper wasp</name>
    <name type="synonym">Vespa dominula</name>
    <dbReference type="NCBI Taxonomy" id="743375"/>
    <lineage>
        <taxon>Eukaryota</taxon>
        <taxon>Metazoa</taxon>
        <taxon>Ecdysozoa</taxon>
        <taxon>Arthropoda</taxon>
        <taxon>Hexapoda</taxon>
        <taxon>Insecta</taxon>
        <taxon>Pterygota</taxon>
        <taxon>Neoptera</taxon>
        <taxon>Endopterygota</taxon>
        <taxon>Hymenoptera</taxon>
        <taxon>Apocrita</taxon>
        <taxon>Aculeata</taxon>
        <taxon>Vespoidea</taxon>
        <taxon>Vespidae</taxon>
        <taxon>Polistinae</taxon>
        <taxon>Polistini</taxon>
        <taxon>Polistes</taxon>
    </lineage>
</organism>
<evidence type="ECO:0000259" key="10">
    <source>
        <dbReference type="SMART" id="SM01280"/>
    </source>
</evidence>
<evidence type="ECO:0000256" key="3">
    <source>
        <dbReference type="ARBA" id="ARBA00017770"/>
    </source>
</evidence>
<evidence type="ECO:0000256" key="4">
    <source>
        <dbReference type="ARBA" id="ARBA00022705"/>
    </source>
</evidence>
<feature type="domain" description="Replication factor Mcm10 C-terminal" evidence="10">
    <location>
        <begin position="384"/>
        <end position="700"/>
    </location>
</feature>
<sequence>MDSDNDSDGINILNDLLSDNDKEENESTKTKTITELEYNFLDSISNDKSIDKINDKCDNNQKVNNIGNINEIIGDNIDSSDDEDKRYFEKQKYSEYGRDIKHLLKSNETKKKESFTTYEKDSKSLSVNKNVTLDKGTTNSSFIQNNIYSDPFFGIRVISPLISSKQMKEQMNGKLAITISKIKASISSGLLSNDWVIAGVLISKSPTKTSQKGSSYCIWKLSDLSENMDTITLFLFSSAYKTFWKTTLGTVIGILNPNILESKDNFDQATLSIDTPQKIMIIGKSKDLGKCKSNKKNGEPCNAIVNTNRCEYCVYHVKEEYKKCSNRADLGSNNNIRGFSSDFVKNKSQNNTARIMNSNGMQQQFVPILAKESDKLRTNDQKRLALLSEKQLDKSKFTEKSKEIKKGSISVELQCNQMIKDNDRINKLKAWNSNKQLRMESIPSPSQSKSTINKSLTTTESKEKKTANIGLSALSSPRLGTGCNNGTIDFSEPITKRHIDNAKRNAIKWVQQNGKIKPKDPNKINLTKEERKGIKRPREIDEHKEEKQESKKANNLPNNFKELMEAKSNHVDLIEKSYEKEKEKYFNKLEMIEKMEEKMLSTFKIECKAVRCLICKYTAFSGSELCKKQKHPLRVIDAIKRFFKCSDCGNRTVSLEKLPLFSCTKCNGSNWLQAAMMDERKTDIIKESLSVRGGEEKFLG</sequence>
<evidence type="ECO:0000256" key="7">
    <source>
        <dbReference type="ARBA" id="ARBA00022833"/>
    </source>
</evidence>